<evidence type="ECO:0000313" key="1">
    <source>
        <dbReference type="EMBL" id="EHG99855.1"/>
    </source>
</evidence>
<accession>G5SSD7</accession>
<dbReference type="STRING" id="762968.HMPREF9441_02287"/>
<gene>
    <name evidence="1" type="ORF">HMPREF9441_02287</name>
</gene>
<dbReference type="HOGENOM" id="CLU_833788_0_0_10"/>
<dbReference type="AlphaFoldDB" id="G5SSD7"/>
<evidence type="ECO:0008006" key="3">
    <source>
        <dbReference type="Google" id="ProtNLM"/>
    </source>
</evidence>
<dbReference type="Proteomes" id="UP000003598">
    <property type="component" value="Unassembled WGS sequence"/>
</dbReference>
<dbReference type="EMBL" id="AFFY01000032">
    <property type="protein sequence ID" value="EHG99855.1"/>
    <property type="molecule type" value="Genomic_DNA"/>
</dbReference>
<organism evidence="1 2">
    <name type="scientific">Paraprevotella clara YIT 11840</name>
    <dbReference type="NCBI Taxonomy" id="762968"/>
    <lineage>
        <taxon>Bacteria</taxon>
        <taxon>Pseudomonadati</taxon>
        <taxon>Bacteroidota</taxon>
        <taxon>Bacteroidia</taxon>
        <taxon>Bacteroidales</taxon>
        <taxon>Prevotellaceae</taxon>
        <taxon>Paraprevotella</taxon>
    </lineage>
</organism>
<dbReference type="SUPFAM" id="SSF158745">
    <property type="entry name" value="LanC-like"/>
    <property type="match status" value="1"/>
</dbReference>
<comment type="caution">
    <text evidence="1">The sequence shown here is derived from an EMBL/GenBank/DDBJ whole genome shotgun (WGS) entry which is preliminary data.</text>
</comment>
<dbReference type="eggNOG" id="COG0438">
    <property type="taxonomic scope" value="Bacteria"/>
</dbReference>
<proteinExistence type="predicted"/>
<protein>
    <recommendedName>
        <fullName evidence="3">Lanthionine synthetase C-like protein</fullName>
    </recommendedName>
</protein>
<name>G5SSD7_9BACT</name>
<dbReference type="PATRIC" id="fig|762968.3.peg.2037"/>
<dbReference type="Gene3D" id="1.50.10.20">
    <property type="match status" value="1"/>
</dbReference>
<sequence>MKEDMERVRMVIRHFADYVLLDSCAYQSAGFYNGQAGVALALFESARMLDDSFLEEQAFNLFQKSLLSQDADMGFQEGWAGIGFVLAYLSHYRFIDTDLDELFKKRIYQICGYIEDGINKHRYMVQDIALGFFMNFLTKQCGWEEMESLRYGFYKSVESQILCALEAYEMKPNQNFRMSFPDLFVTYLELSRFDGFYERENIIEMYGRISGKHSAIHSFYIEQTGGWNGKNKRRTLYEWPMLLRGLPLKHFMNVLHLLLIDKVHNIEVSKWIAERLINQPLDEIEKELLSHLHPKMLLSGYGDGVSRFLLLLCQLMGECDKMDMGRMNCLFKP</sequence>
<reference evidence="1 2" key="1">
    <citation type="submission" date="2011-03" db="EMBL/GenBank/DDBJ databases">
        <authorList>
            <person name="Weinstock G."/>
            <person name="Sodergren E."/>
            <person name="Clifton S."/>
            <person name="Fulton L."/>
            <person name="Fulton B."/>
            <person name="Courtney L."/>
            <person name="Fronick C."/>
            <person name="Harrison M."/>
            <person name="Strong C."/>
            <person name="Farmer C."/>
            <person name="Delahaunty K."/>
            <person name="Markovic C."/>
            <person name="Hall O."/>
            <person name="Minx P."/>
            <person name="Tomlinson C."/>
            <person name="Mitreva M."/>
            <person name="Hou S."/>
            <person name="Chen J."/>
            <person name="Wollam A."/>
            <person name="Pepin K.H."/>
            <person name="Johnson M."/>
            <person name="Bhonagiri V."/>
            <person name="Zhang X."/>
            <person name="Suruliraj S."/>
            <person name="Warren W."/>
            <person name="Chinwalla A."/>
            <person name="Mardis E.R."/>
            <person name="Wilson R.K."/>
        </authorList>
    </citation>
    <scope>NUCLEOTIDE SEQUENCE [LARGE SCALE GENOMIC DNA]</scope>
    <source>
        <strain evidence="1 2">YIT 11840</strain>
    </source>
</reference>
<keyword evidence="2" id="KW-1185">Reference proteome</keyword>
<dbReference type="OrthoDB" id="1093285at2"/>
<evidence type="ECO:0000313" key="2">
    <source>
        <dbReference type="Proteomes" id="UP000003598"/>
    </source>
</evidence>